<dbReference type="Pfam" id="PF16561">
    <property type="entry name" value="AMPK1_CBM"/>
    <property type="match status" value="1"/>
</dbReference>
<dbReference type="PANTHER" id="PTHR10343:SF84">
    <property type="entry name" value="5'-AMP-ACTIVATED PROTEIN KINASE SUBUNIT BETA-1"/>
    <property type="match status" value="1"/>
</dbReference>
<reference evidence="5" key="1">
    <citation type="submission" date="2021-01" db="EMBL/GenBank/DDBJ databases">
        <authorList>
            <person name="Corre E."/>
            <person name="Pelletier E."/>
            <person name="Niang G."/>
            <person name="Scheremetjew M."/>
            <person name="Finn R."/>
            <person name="Kale V."/>
            <person name="Holt S."/>
            <person name="Cochrane G."/>
            <person name="Meng A."/>
            <person name="Brown T."/>
            <person name="Cohen L."/>
        </authorList>
    </citation>
    <scope>NUCLEOTIDE SEQUENCE</scope>
    <source>
        <strain evidence="5">CCMP 2712</strain>
    </source>
</reference>
<dbReference type="InterPro" id="IPR050827">
    <property type="entry name" value="CRP1_MDG1_kinase"/>
</dbReference>
<proteinExistence type="inferred from homology"/>
<keyword evidence="2" id="KW-0175">Coiled coil</keyword>
<dbReference type="InterPro" id="IPR032640">
    <property type="entry name" value="AMPK1_CBM"/>
</dbReference>
<dbReference type="GO" id="GO:0005634">
    <property type="term" value="C:nucleus"/>
    <property type="evidence" value="ECO:0007669"/>
    <property type="project" value="TreeGrafter"/>
</dbReference>
<feature type="domain" description="AMP-activated protein kinase glycogen-binding" evidence="4">
    <location>
        <begin position="80"/>
        <end position="150"/>
    </location>
</feature>
<evidence type="ECO:0000256" key="3">
    <source>
        <dbReference type="SAM" id="SignalP"/>
    </source>
</evidence>
<organism evidence="5">
    <name type="scientific">Guillardia theta</name>
    <name type="common">Cryptophyte</name>
    <name type="synonym">Cryptomonas phi</name>
    <dbReference type="NCBI Taxonomy" id="55529"/>
    <lineage>
        <taxon>Eukaryota</taxon>
        <taxon>Cryptophyceae</taxon>
        <taxon>Pyrenomonadales</taxon>
        <taxon>Geminigeraceae</taxon>
        <taxon>Guillardia</taxon>
    </lineage>
</organism>
<protein>
    <recommendedName>
        <fullName evidence="4">AMP-activated protein kinase glycogen-binding domain-containing protein</fullName>
    </recommendedName>
</protein>
<accession>A0A7S4K7L4</accession>
<feature type="signal peptide" evidence="3">
    <location>
        <begin position="1"/>
        <end position="20"/>
    </location>
</feature>
<dbReference type="EMBL" id="HBKN01013038">
    <property type="protein sequence ID" value="CAE2286352.1"/>
    <property type="molecule type" value="Transcribed_RNA"/>
</dbReference>
<evidence type="ECO:0000256" key="1">
    <source>
        <dbReference type="ARBA" id="ARBA00010926"/>
    </source>
</evidence>
<dbReference type="SUPFAM" id="SSF81296">
    <property type="entry name" value="E set domains"/>
    <property type="match status" value="1"/>
</dbReference>
<dbReference type="GO" id="GO:0031588">
    <property type="term" value="C:nucleotide-activated protein kinase complex"/>
    <property type="evidence" value="ECO:0007669"/>
    <property type="project" value="TreeGrafter"/>
</dbReference>
<dbReference type="AlphaFoldDB" id="A0A7S4K7L4"/>
<dbReference type="GO" id="GO:0007165">
    <property type="term" value="P:signal transduction"/>
    <property type="evidence" value="ECO:0007669"/>
    <property type="project" value="TreeGrafter"/>
</dbReference>
<comment type="similarity">
    <text evidence="1">Belongs to the 5'-AMP-activated protein kinase beta subunit family.</text>
</comment>
<evidence type="ECO:0000259" key="4">
    <source>
        <dbReference type="Pfam" id="PF16561"/>
    </source>
</evidence>
<sequence>MSSKFLLVLFYLAFSDIASSLRNIPGSAQCIKVVQLRGGASPQAASANGVPVARSASGRDLQGTAFTKIVYKKINGEIHKSVEVVGSWSRFKTRNAMTKNKDGDFEIIIELPRGQHEMKFVVDGTEWRCHPGMETTTDSQGNMNNVIFVDNIPGAKQTERKFTTSDGVYVASKDSLEIARDVVSRLEQERQVAQEKLAKAHSQFIDTLKSELNSGLVALNRSKTVVNAFQEQGSKGLVSIKAAGEAKITEIRSHMEKIRDILDQKEKIAIKAVTENMQQRIAVLEKEIARYGVVGPELQELIDDTNKALHSSSTDSTAFANKANALVSKIETVTSKAAALMPPTDDADFEHLQLNLLPPQNA</sequence>
<evidence type="ECO:0000313" key="5">
    <source>
        <dbReference type="EMBL" id="CAE2286352.1"/>
    </source>
</evidence>
<dbReference type="GO" id="GO:0019901">
    <property type="term" value="F:protein kinase binding"/>
    <property type="evidence" value="ECO:0007669"/>
    <property type="project" value="TreeGrafter"/>
</dbReference>
<dbReference type="CDD" id="cd02859">
    <property type="entry name" value="E_set_AMPKbeta_like_N"/>
    <property type="match status" value="1"/>
</dbReference>
<dbReference type="InterPro" id="IPR013783">
    <property type="entry name" value="Ig-like_fold"/>
</dbReference>
<dbReference type="Gene3D" id="2.60.40.10">
    <property type="entry name" value="Immunoglobulins"/>
    <property type="match status" value="1"/>
</dbReference>
<dbReference type="InterPro" id="IPR014756">
    <property type="entry name" value="Ig_E-set"/>
</dbReference>
<dbReference type="GO" id="GO:0005737">
    <property type="term" value="C:cytoplasm"/>
    <property type="evidence" value="ECO:0007669"/>
    <property type="project" value="TreeGrafter"/>
</dbReference>
<feature type="chain" id="PRO_5030910178" description="AMP-activated protein kinase glycogen-binding domain-containing protein" evidence="3">
    <location>
        <begin position="21"/>
        <end position="362"/>
    </location>
</feature>
<evidence type="ECO:0000256" key="2">
    <source>
        <dbReference type="SAM" id="Coils"/>
    </source>
</evidence>
<gene>
    <name evidence="5" type="ORF">GTHE00462_LOCUS10171</name>
</gene>
<name>A0A7S4K7L4_GUITH</name>
<feature type="coiled-coil region" evidence="2">
    <location>
        <begin position="176"/>
        <end position="203"/>
    </location>
</feature>
<dbReference type="PANTHER" id="PTHR10343">
    <property type="entry name" value="5'-AMP-ACTIVATED PROTEIN KINASE , BETA SUBUNIT"/>
    <property type="match status" value="1"/>
</dbReference>
<keyword evidence="3" id="KW-0732">Signal</keyword>